<feature type="domain" description="HMA" evidence="7">
    <location>
        <begin position="45"/>
        <end position="109"/>
    </location>
</feature>
<protein>
    <submittedName>
        <fullName evidence="8">Heavy metal transport/detoxification superfamily protein</fullName>
    </submittedName>
</protein>
<evidence type="ECO:0000256" key="4">
    <source>
        <dbReference type="ARBA" id="ARBA00023289"/>
    </source>
</evidence>
<dbReference type="GO" id="GO:0009626">
    <property type="term" value="P:plant-type hypersensitive response"/>
    <property type="evidence" value="ECO:0007669"/>
    <property type="project" value="UniProtKB-KW"/>
</dbReference>
<evidence type="ECO:0000256" key="6">
    <source>
        <dbReference type="SAM" id="MobiDB-lite"/>
    </source>
</evidence>
<dbReference type="OrthoDB" id="785630at2759"/>
<dbReference type="InterPro" id="IPR044577">
    <property type="entry name" value="HIPP4/7/8/17/18/19"/>
</dbReference>
<dbReference type="InterPro" id="IPR036163">
    <property type="entry name" value="HMA_dom_sf"/>
</dbReference>
<evidence type="ECO:0000313" key="9">
    <source>
        <dbReference type="Proteomes" id="UP000325081"/>
    </source>
</evidence>
<dbReference type="EMBL" id="BKCP01007182">
    <property type="protein sequence ID" value="GER45502.1"/>
    <property type="molecule type" value="Genomic_DNA"/>
</dbReference>
<dbReference type="Gene3D" id="3.30.70.100">
    <property type="match status" value="2"/>
</dbReference>
<keyword evidence="4" id="KW-0449">Lipoprotein</keyword>
<dbReference type="GO" id="GO:0016020">
    <property type="term" value="C:membrane"/>
    <property type="evidence" value="ECO:0007669"/>
    <property type="project" value="UniProtKB-SubCell"/>
</dbReference>
<dbReference type="SUPFAM" id="SSF55008">
    <property type="entry name" value="HMA, heavy metal-associated domain"/>
    <property type="match status" value="2"/>
</dbReference>
<evidence type="ECO:0000313" key="8">
    <source>
        <dbReference type="EMBL" id="GER45502.1"/>
    </source>
</evidence>
<sequence length="340" mass="38639">MAEEEKKATVAEDKKPEEELEKAAAEEEEKKEPPPENENKEEKKSPEIVLRVFMHCEGCARKVRRCLTGFQGVEEVEADCRGSRVVVKGEKADPVKVLEWVQKKSHRKVELISPIPTPPPPPPPQLITEELHKIEEPNVITVVLGVYMHCDACAQEIKRRIHRMKVQIVEPDLRGSQVKVKGFFEPQKLVDYVYKRTGKHATVIKVEPEKKEEPKPDETQEAKESKENKENKAEKESEEKEEKKEEQIGKENNEDAGEDGGATTTAAAGGGDGGGEPPAKEEADEAKDQKQELIKKEFYYYYPQNHQLNYPIYPPRFVHEINAYPPQMFSDENPNACSVM</sequence>
<dbReference type="Pfam" id="PF00403">
    <property type="entry name" value="HMA"/>
    <property type="match status" value="1"/>
</dbReference>
<reference evidence="9" key="1">
    <citation type="journal article" date="2019" name="Curr. Biol.">
        <title>Genome Sequence of Striga asiatica Provides Insight into the Evolution of Plant Parasitism.</title>
        <authorList>
            <person name="Yoshida S."/>
            <person name="Kim S."/>
            <person name="Wafula E.K."/>
            <person name="Tanskanen J."/>
            <person name="Kim Y.M."/>
            <person name="Honaas L."/>
            <person name="Yang Z."/>
            <person name="Spallek T."/>
            <person name="Conn C.E."/>
            <person name="Ichihashi Y."/>
            <person name="Cheong K."/>
            <person name="Cui S."/>
            <person name="Der J.P."/>
            <person name="Gundlach H."/>
            <person name="Jiao Y."/>
            <person name="Hori C."/>
            <person name="Ishida J.K."/>
            <person name="Kasahara H."/>
            <person name="Kiba T."/>
            <person name="Kim M.S."/>
            <person name="Koo N."/>
            <person name="Laohavisit A."/>
            <person name="Lee Y.H."/>
            <person name="Lumba S."/>
            <person name="McCourt P."/>
            <person name="Mortimer J.C."/>
            <person name="Mutuku J.M."/>
            <person name="Nomura T."/>
            <person name="Sasaki-Sekimoto Y."/>
            <person name="Seto Y."/>
            <person name="Wang Y."/>
            <person name="Wakatake T."/>
            <person name="Sakakibara H."/>
            <person name="Demura T."/>
            <person name="Yamaguchi S."/>
            <person name="Yoneyama K."/>
            <person name="Manabe R.I."/>
            <person name="Nelson D.C."/>
            <person name="Schulman A.H."/>
            <person name="Timko M.P."/>
            <person name="dePamphilis C.W."/>
            <person name="Choi D."/>
            <person name="Shirasu K."/>
        </authorList>
    </citation>
    <scope>NUCLEOTIDE SEQUENCE [LARGE SCALE GENOMIC DNA]</scope>
    <source>
        <strain evidence="9">cv. UVA1</strain>
    </source>
</reference>
<dbReference type="AlphaFoldDB" id="A0A5A7QKW6"/>
<gene>
    <name evidence="8" type="ORF">STAS_22452</name>
</gene>
<comment type="similarity">
    <text evidence="5">Belongs to the HIPP family.</text>
</comment>
<dbReference type="GO" id="GO:0046872">
    <property type="term" value="F:metal ion binding"/>
    <property type="evidence" value="ECO:0007669"/>
    <property type="project" value="UniProtKB-KW"/>
</dbReference>
<dbReference type="InterPro" id="IPR006121">
    <property type="entry name" value="HMA_dom"/>
</dbReference>
<feature type="region of interest" description="Disordered" evidence="6">
    <location>
        <begin position="205"/>
        <end position="290"/>
    </location>
</feature>
<keyword evidence="3" id="KW-0479">Metal-binding</keyword>
<evidence type="ECO:0000256" key="2">
    <source>
        <dbReference type="ARBA" id="ARBA00022481"/>
    </source>
</evidence>
<keyword evidence="4" id="KW-0636">Prenylation</keyword>
<dbReference type="PANTHER" id="PTHR46195:SF2">
    <property type="entry name" value="HEAVY METAL-ASSOCIATED ISOPRENYLATED PLANT PROTEIN 7"/>
    <property type="match status" value="1"/>
</dbReference>
<feature type="region of interest" description="Disordered" evidence="6">
    <location>
        <begin position="1"/>
        <end position="44"/>
    </location>
</feature>
<proteinExistence type="inferred from homology"/>
<organism evidence="8 9">
    <name type="scientific">Striga asiatica</name>
    <name type="common">Asiatic witchweed</name>
    <name type="synonym">Buchnera asiatica</name>
    <dbReference type="NCBI Taxonomy" id="4170"/>
    <lineage>
        <taxon>Eukaryota</taxon>
        <taxon>Viridiplantae</taxon>
        <taxon>Streptophyta</taxon>
        <taxon>Embryophyta</taxon>
        <taxon>Tracheophyta</taxon>
        <taxon>Spermatophyta</taxon>
        <taxon>Magnoliopsida</taxon>
        <taxon>eudicotyledons</taxon>
        <taxon>Gunneridae</taxon>
        <taxon>Pentapetalae</taxon>
        <taxon>asterids</taxon>
        <taxon>lamiids</taxon>
        <taxon>Lamiales</taxon>
        <taxon>Orobanchaceae</taxon>
        <taxon>Buchnereae</taxon>
        <taxon>Striga</taxon>
    </lineage>
</organism>
<dbReference type="PANTHER" id="PTHR46195">
    <property type="entry name" value="HEAVY METAL-ASSOCIATED ISOPRENYLATED PLANT PROTEIN 7"/>
    <property type="match status" value="1"/>
</dbReference>
<keyword evidence="2" id="KW-0488">Methylation</keyword>
<evidence type="ECO:0000256" key="3">
    <source>
        <dbReference type="ARBA" id="ARBA00022723"/>
    </source>
</evidence>
<evidence type="ECO:0000256" key="1">
    <source>
        <dbReference type="ARBA" id="ARBA00004170"/>
    </source>
</evidence>
<dbReference type="CDD" id="cd00371">
    <property type="entry name" value="HMA"/>
    <property type="match status" value="2"/>
</dbReference>
<comment type="subcellular location">
    <subcellularLocation>
        <location evidence="1">Membrane</location>
        <topology evidence="1">Peripheral membrane protein</topology>
    </subcellularLocation>
</comment>
<evidence type="ECO:0000259" key="7">
    <source>
        <dbReference type="PROSITE" id="PS50846"/>
    </source>
</evidence>
<keyword evidence="9" id="KW-1185">Reference proteome</keyword>
<accession>A0A5A7QKW6</accession>
<name>A0A5A7QKW6_STRAF</name>
<dbReference type="Proteomes" id="UP000325081">
    <property type="component" value="Unassembled WGS sequence"/>
</dbReference>
<feature type="compositionally biased region" description="Basic and acidic residues" evidence="6">
    <location>
        <begin position="206"/>
        <end position="253"/>
    </location>
</feature>
<dbReference type="PROSITE" id="PS50846">
    <property type="entry name" value="HMA_2"/>
    <property type="match status" value="1"/>
</dbReference>
<evidence type="ECO:0000256" key="5">
    <source>
        <dbReference type="ARBA" id="ARBA00024045"/>
    </source>
</evidence>
<feature type="compositionally biased region" description="Basic and acidic residues" evidence="6">
    <location>
        <begin position="278"/>
        <end position="290"/>
    </location>
</feature>
<comment type="caution">
    <text evidence="8">The sequence shown here is derived from an EMBL/GenBank/DDBJ whole genome shotgun (WGS) entry which is preliminary data.</text>
</comment>